<dbReference type="SUPFAM" id="SSF63862">
    <property type="entry name" value="Thiamin pyrophosphokinase, substrate-binding domain"/>
    <property type="match status" value="1"/>
</dbReference>
<keyword evidence="1" id="KW-0808">Transferase</keyword>
<dbReference type="InterPro" id="IPR053149">
    <property type="entry name" value="TPK"/>
</dbReference>
<comment type="caution">
    <text evidence="7">The sequence shown here is derived from an EMBL/GenBank/DDBJ whole genome shotgun (WGS) entry which is preliminary data.</text>
</comment>
<dbReference type="InterPro" id="IPR007373">
    <property type="entry name" value="Thiamin_PyroPKinase_B1-bd"/>
</dbReference>
<dbReference type="GO" id="GO:0009229">
    <property type="term" value="P:thiamine diphosphate biosynthetic process"/>
    <property type="evidence" value="ECO:0007669"/>
    <property type="project" value="InterPro"/>
</dbReference>
<dbReference type="Gene3D" id="3.40.50.10240">
    <property type="entry name" value="Thiamin pyrophosphokinase, catalytic domain"/>
    <property type="match status" value="1"/>
</dbReference>
<dbReference type="Pfam" id="PF04265">
    <property type="entry name" value="TPK_B1_binding"/>
    <property type="match status" value="1"/>
</dbReference>
<dbReference type="Proteomes" id="UP000580568">
    <property type="component" value="Unassembled WGS sequence"/>
</dbReference>
<keyword evidence="3 7" id="KW-0418">Kinase</keyword>
<feature type="domain" description="Thiamin pyrophosphokinase thiamin-binding" evidence="6">
    <location>
        <begin position="144"/>
        <end position="203"/>
    </location>
</feature>
<keyword evidence="4" id="KW-0067">ATP-binding</keyword>
<dbReference type="GO" id="GO:0030975">
    <property type="term" value="F:thiamine binding"/>
    <property type="evidence" value="ECO:0007669"/>
    <property type="project" value="InterPro"/>
</dbReference>
<keyword evidence="8" id="KW-1185">Reference proteome</keyword>
<dbReference type="SUPFAM" id="SSF63999">
    <property type="entry name" value="Thiamin pyrophosphokinase, catalytic domain"/>
    <property type="match status" value="1"/>
</dbReference>
<evidence type="ECO:0000256" key="4">
    <source>
        <dbReference type="ARBA" id="ARBA00022840"/>
    </source>
</evidence>
<organism evidence="7 8">
    <name type="scientific">Clostridium fungisolvens</name>
    <dbReference type="NCBI Taxonomy" id="1604897"/>
    <lineage>
        <taxon>Bacteria</taxon>
        <taxon>Bacillati</taxon>
        <taxon>Bacillota</taxon>
        <taxon>Clostridia</taxon>
        <taxon>Eubacteriales</taxon>
        <taxon>Clostridiaceae</taxon>
        <taxon>Clostridium</taxon>
    </lineage>
</organism>
<evidence type="ECO:0000256" key="1">
    <source>
        <dbReference type="ARBA" id="ARBA00022679"/>
    </source>
</evidence>
<evidence type="ECO:0000256" key="5">
    <source>
        <dbReference type="NCBIfam" id="TIGR01378"/>
    </source>
</evidence>
<dbReference type="PANTHER" id="PTHR41299:SF1">
    <property type="entry name" value="THIAMINE PYROPHOSPHOKINASE"/>
    <property type="match status" value="1"/>
</dbReference>
<sequence length="209" mass="23217">MKAVIVAGGKAPSEDLFLCEIRDADFLIAADSGVNVFYKYNITPNVILGDFDSAKYEAINAFKEVELVKFKPEKDFTDSELAFKNAIEHGANEIVLLGCTGTRLDHTIANIGLLKRALDLNIKAKIKDENNCIFLVSKDTVLQGSHGQTISFQAFGETVRNFYIANAKYPLHDYNLEFGDGRTVSNEFIDRSIEIKFSSGIVMVIYSND</sequence>
<name>A0A6V8SFL9_9CLOT</name>
<dbReference type="EC" id="2.7.6.2" evidence="5"/>
<dbReference type="RefSeq" id="WP_183277438.1">
    <property type="nucleotide sequence ID" value="NZ_BLZR01000001.1"/>
</dbReference>
<evidence type="ECO:0000259" key="6">
    <source>
        <dbReference type="SMART" id="SM00983"/>
    </source>
</evidence>
<dbReference type="GO" id="GO:0005524">
    <property type="term" value="F:ATP binding"/>
    <property type="evidence" value="ECO:0007669"/>
    <property type="project" value="UniProtKB-KW"/>
</dbReference>
<dbReference type="GO" id="GO:0006772">
    <property type="term" value="P:thiamine metabolic process"/>
    <property type="evidence" value="ECO:0007669"/>
    <property type="project" value="UniProtKB-UniRule"/>
</dbReference>
<dbReference type="InterPro" id="IPR007371">
    <property type="entry name" value="TPK_catalytic"/>
</dbReference>
<accession>A0A6V8SFL9</accession>
<evidence type="ECO:0000256" key="2">
    <source>
        <dbReference type="ARBA" id="ARBA00022741"/>
    </source>
</evidence>
<dbReference type="InterPro" id="IPR036371">
    <property type="entry name" value="TPK_B1-bd_sf"/>
</dbReference>
<dbReference type="GO" id="GO:0016301">
    <property type="term" value="F:kinase activity"/>
    <property type="evidence" value="ECO:0007669"/>
    <property type="project" value="UniProtKB-KW"/>
</dbReference>
<dbReference type="InterPro" id="IPR006282">
    <property type="entry name" value="Thi_PPkinase"/>
</dbReference>
<keyword evidence="2" id="KW-0547">Nucleotide-binding</keyword>
<dbReference type="Pfam" id="PF04263">
    <property type="entry name" value="TPK_catalytic"/>
    <property type="match status" value="1"/>
</dbReference>
<gene>
    <name evidence="7" type="ORF">bsdtw1_02070</name>
</gene>
<dbReference type="InterPro" id="IPR036759">
    <property type="entry name" value="TPK_catalytic_sf"/>
</dbReference>
<evidence type="ECO:0000313" key="8">
    <source>
        <dbReference type="Proteomes" id="UP000580568"/>
    </source>
</evidence>
<reference evidence="7 8" key="1">
    <citation type="submission" date="2020-07" db="EMBL/GenBank/DDBJ databases">
        <title>A new beta-1,3-glucan-decomposing anaerobic bacterium isolated from anoxic soil subjected to biological soil disinfestation.</title>
        <authorList>
            <person name="Ueki A."/>
            <person name="Tonouchi A."/>
        </authorList>
    </citation>
    <scope>NUCLEOTIDE SEQUENCE [LARGE SCALE GENOMIC DNA]</scope>
    <source>
        <strain evidence="7 8">TW1</strain>
    </source>
</reference>
<protein>
    <recommendedName>
        <fullName evidence="5">Thiamine diphosphokinase</fullName>
        <ecNumber evidence="5">2.7.6.2</ecNumber>
    </recommendedName>
</protein>
<dbReference type="SMART" id="SM00983">
    <property type="entry name" value="TPK_B1_binding"/>
    <property type="match status" value="1"/>
</dbReference>
<dbReference type="PANTHER" id="PTHR41299">
    <property type="entry name" value="THIAMINE PYROPHOSPHOKINASE"/>
    <property type="match status" value="1"/>
</dbReference>
<evidence type="ECO:0000256" key="3">
    <source>
        <dbReference type="ARBA" id="ARBA00022777"/>
    </source>
</evidence>
<dbReference type="CDD" id="cd07995">
    <property type="entry name" value="TPK"/>
    <property type="match status" value="1"/>
</dbReference>
<evidence type="ECO:0000313" key="7">
    <source>
        <dbReference type="EMBL" id="GFP75977.1"/>
    </source>
</evidence>
<dbReference type="NCBIfam" id="TIGR01378">
    <property type="entry name" value="thi_PPkinase"/>
    <property type="match status" value="1"/>
</dbReference>
<proteinExistence type="predicted"/>
<dbReference type="GO" id="GO:0004788">
    <property type="term" value="F:thiamine diphosphokinase activity"/>
    <property type="evidence" value="ECO:0007669"/>
    <property type="project" value="UniProtKB-UniRule"/>
</dbReference>
<dbReference type="EMBL" id="BLZR01000001">
    <property type="protein sequence ID" value="GFP75977.1"/>
    <property type="molecule type" value="Genomic_DNA"/>
</dbReference>
<dbReference type="AlphaFoldDB" id="A0A6V8SFL9"/>